<evidence type="ECO:0000313" key="2">
    <source>
        <dbReference type="EMBL" id="EFN86993.1"/>
    </source>
</evidence>
<dbReference type="InterPro" id="IPR036020">
    <property type="entry name" value="WW_dom_sf"/>
</dbReference>
<evidence type="ECO:0000259" key="1">
    <source>
        <dbReference type="PROSITE" id="PS50020"/>
    </source>
</evidence>
<dbReference type="SUPFAM" id="SSF51045">
    <property type="entry name" value="WW domain"/>
    <property type="match status" value="1"/>
</dbReference>
<dbReference type="InterPro" id="IPR001202">
    <property type="entry name" value="WW_dom"/>
</dbReference>
<gene>
    <name evidence="2" type="ORF">EAI_01328</name>
</gene>
<dbReference type="CDD" id="cd00201">
    <property type="entry name" value="WW"/>
    <property type="match status" value="1"/>
</dbReference>
<dbReference type="AlphaFoldDB" id="E2BBF6"/>
<dbReference type="InterPro" id="IPR029060">
    <property type="entry name" value="PIN-like_dom_sf"/>
</dbReference>
<reference evidence="2 3" key="1">
    <citation type="journal article" date="2010" name="Science">
        <title>Genomic comparison of the ants Camponotus floridanus and Harpegnathos saltator.</title>
        <authorList>
            <person name="Bonasio R."/>
            <person name="Zhang G."/>
            <person name="Ye C."/>
            <person name="Mutti N.S."/>
            <person name="Fang X."/>
            <person name="Qin N."/>
            <person name="Donahue G."/>
            <person name="Yang P."/>
            <person name="Li Q."/>
            <person name="Li C."/>
            <person name="Zhang P."/>
            <person name="Huang Z."/>
            <person name="Berger S.L."/>
            <person name="Reinberg D."/>
            <person name="Wang J."/>
            <person name="Liebig J."/>
        </authorList>
    </citation>
    <scope>NUCLEOTIDE SEQUENCE [LARGE SCALE GENOMIC DNA]</scope>
    <source>
        <strain evidence="2 3">R22 G/1</strain>
    </source>
</reference>
<dbReference type="InterPro" id="IPR052626">
    <property type="entry name" value="SWT1_Regulator"/>
</dbReference>
<feature type="domain" description="WW" evidence="1">
    <location>
        <begin position="4"/>
        <end position="39"/>
    </location>
</feature>
<sequence>MKKSKLPKNWIIVSSKSHPDRIYYFNVKTNKSTWKEPVLEQANNKTNTNLAHAELPMQNLRKNLHYGIQKYERDNCSIIDKKSLKRVGKTLPVSCLEEDETPQMKALREKILQKKLAKSAIKNNLLGKEQEYNFTSPSLSKFLELTKDSKNFESTSIHKNTEVRLKRLHNRVLKETIYKRNAKLKNDLHVQQKRELCVSNMTKDKLIERTNREVLYEEMDWEPMKDEEITLEVEVVRAQLNSKNCTNVSNCPSENTTVLTQPIESQEKGPLYIVIDTNVFLTNLEIIEQARDVTFKNYPRPFIVIPWTVIRELDYLKSDKSRSETLRTKARTAISFINEHFASKHPRIVGQTREQASTNKEVFFLDCPDDEVLQCCLQIKNLKKDVVLLSYDKNLCTKAMIHCITAVGRHDSLETLDNLNTSDETVNPLSNKVTQCSLLSEELRFSDEFFEDAKLIMKDLFSTIIVKQMTECFGEEWETYVIIKPPWTVVTALKCIVKHWIAAINGSFQTYAESITRELLEIFEHLPVGGRKLQDVEYVLEKCSDLIQAINTDKHYELMVQSFNAIMELKKKCLKCIVDTDRKKLHDKIGIVEDAQIQEQRAEKVLQCFKQIYSYARDLCGLAAHITGKVYPLGYNPINPPLPDVTVRRLHPDITKKVTDLSCNLNKLLEQAENDSIKYQTLIVLQQDLNSFLAYKEIVTLELEPLDIFCCVTLKEEVLKFGLRQLQELSTHSRALYLTTCT</sequence>
<dbReference type="Pfam" id="PF13638">
    <property type="entry name" value="PIN_4"/>
    <property type="match status" value="1"/>
</dbReference>
<dbReference type="SUPFAM" id="SSF88723">
    <property type="entry name" value="PIN domain-like"/>
    <property type="match status" value="1"/>
</dbReference>
<dbReference type="Gene3D" id="3.40.50.1010">
    <property type="entry name" value="5'-nuclease"/>
    <property type="match status" value="1"/>
</dbReference>
<dbReference type="Proteomes" id="UP000008237">
    <property type="component" value="Unassembled WGS sequence"/>
</dbReference>
<dbReference type="Gene3D" id="2.20.70.10">
    <property type="match status" value="1"/>
</dbReference>
<dbReference type="PANTHER" id="PTHR16161">
    <property type="entry name" value="TRANSCRIPTIONAL PROTEIN SWT1"/>
    <property type="match status" value="1"/>
</dbReference>
<dbReference type="OMA" id="NTESHAK"/>
<protein>
    <submittedName>
        <fullName evidence="2">Uncharacterized protein C1orf26-like protein</fullName>
    </submittedName>
</protein>
<dbReference type="InParanoid" id="E2BBF6"/>
<name>E2BBF6_HARSA</name>
<dbReference type="OrthoDB" id="548295at2759"/>
<organism evidence="3">
    <name type="scientific">Harpegnathos saltator</name>
    <name type="common">Jerdon's jumping ant</name>
    <dbReference type="NCBI Taxonomy" id="610380"/>
    <lineage>
        <taxon>Eukaryota</taxon>
        <taxon>Metazoa</taxon>
        <taxon>Ecdysozoa</taxon>
        <taxon>Arthropoda</taxon>
        <taxon>Hexapoda</taxon>
        <taxon>Insecta</taxon>
        <taxon>Pterygota</taxon>
        <taxon>Neoptera</taxon>
        <taxon>Endopterygota</taxon>
        <taxon>Hymenoptera</taxon>
        <taxon>Apocrita</taxon>
        <taxon>Aculeata</taxon>
        <taxon>Formicoidea</taxon>
        <taxon>Formicidae</taxon>
        <taxon>Ponerinae</taxon>
        <taxon>Ponerini</taxon>
        <taxon>Harpegnathos</taxon>
    </lineage>
</organism>
<dbReference type="PANTHER" id="PTHR16161:SF0">
    <property type="entry name" value="TRANSCRIPTIONAL PROTEIN SWT1"/>
    <property type="match status" value="1"/>
</dbReference>
<accession>E2BBF6</accession>
<dbReference type="InterPro" id="IPR002716">
    <property type="entry name" value="PIN_dom"/>
</dbReference>
<dbReference type="CDD" id="cd18727">
    <property type="entry name" value="PIN_Swt1-like"/>
    <property type="match status" value="1"/>
</dbReference>
<evidence type="ECO:0000313" key="3">
    <source>
        <dbReference type="Proteomes" id="UP000008237"/>
    </source>
</evidence>
<dbReference type="SMART" id="SM00670">
    <property type="entry name" value="PINc"/>
    <property type="match status" value="1"/>
</dbReference>
<dbReference type="PROSITE" id="PS50020">
    <property type="entry name" value="WW_DOMAIN_2"/>
    <property type="match status" value="1"/>
</dbReference>
<dbReference type="EMBL" id="GL447038">
    <property type="protein sequence ID" value="EFN86993.1"/>
    <property type="molecule type" value="Genomic_DNA"/>
</dbReference>
<dbReference type="STRING" id="610380.E2BBF6"/>
<keyword evidence="3" id="KW-1185">Reference proteome</keyword>
<dbReference type="GO" id="GO:0005634">
    <property type="term" value="C:nucleus"/>
    <property type="evidence" value="ECO:0007669"/>
    <property type="project" value="TreeGrafter"/>
</dbReference>
<proteinExistence type="predicted"/>